<keyword evidence="2" id="KW-1185">Reference proteome</keyword>
<evidence type="ECO:0000313" key="1">
    <source>
        <dbReference type="EMBL" id="KIT16648.1"/>
    </source>
</evidence>
<sequence>MMFETTPTRHHQAAMQRARAERGNVLRRLFGLIPLR</sequence>
<protein>
    <submittedName>
        <fullName evidence="1">Uncharacterized protein</fullName>
    </submittedName>
</protein>
<reference evidence="1 2" key="1">
    <citation type="submission" date="2015-02" db="EMBL/GenBank/DDBJ databases">
        <title>Genome Sequence of Jannaschia aquimarina DSM28248, a member of the Roseobacter clade.</title>
        <authorList>
            <person name="Voget S."/>
            <person name="Daniel R."/>
        </authorList>
    </citation>
    <scope>NUCLEOTIDE SEQUENCE [LARGE SCALE GENOMIC DNA]</scope>
    <source>
        <strain evidence="1 2">GSW-M26</strain>
    </source>
</reference>
<proteinExistence type="predicted"/>
<organism evidence="1 2">
    <name type="scientific">Jannaschia aquimarina</name>
    <dbReference type="NCBI Taxonomy" id="935700"/>
    <lineage>
        <taxon>Bacteria</taxon>
        <taxon>Pseudomonadati</taxon>
        <taxon>Pseudomonadota</taxon>
        <taxon>Alphaproteobacteria</taxon>
        <taxon>Rhodobacterales</taxon>
        <taxon>Roseobacteraceae</taxon>
        <taxon>Jannaschia</taxon>
    </lineage>
</organism>
<dbReference type="PATRIC" id="fig|935700.4.peg.1673"/>
<dbReference type="Proteomes" id="UP000032232">
    <property type="component" value="Unassembled WGS sequence"/>
</dbReference>
<dbReference type="EMBL" id="JYFE01000028">
    <property type="protein sequence ID" value="KIT16648.1"/>
    <property type="molecule type" value="Genomic_DNA"/>
</dbReference>
<name>A0A0D1D9S6_9RHOB</name>
<accession>A0A0D1D9S6</accession>
<dbReference type="AlphaFoldDB" id="A0A0D1D9S6"/>
<comment type="caution">
    <text evidence="1">The sequence shown here is derived from an EMBL/GenBank/DDBJ whole genome shotgun (WGS) entry which is preliminary data.</text>
</comment>
<evidence type="ECO:0000313" key="2">
    <source>
        <dbReference type="Proteomes" id="UP000032232"/>
    </source>
</evidence>
<gene>
    <name evidence="1" type="ORF">jaqu_16150</name>
</gene>